<dbReference type="InterPro" id="IPR036322">
    <property type="entry name" value="WD40_repeat_dom_sf"/>
</dbReference>
<comment type="caution">
    <text evidence="3">The sequence shown here is derived from an EMBL/GenBank/DDBJ whole genome shotgun (WGS) entry which is preliminary data.</text>
</comment>
<sequence>MLPLRDTFSLTSSILGITADTDKIYVVDNLYNVYVFSRKDKTLEKSTSIQDDKYHLFEFSKAVGFAHKRKCFAIGFSNSNKGAVVGLEQNIEVLEPLTWQKKEITKTIFSPNDSYLATGGEENRIVIYYGDNYNFLLSSSPFSDAVSAIAFSDDEHYALGASFSGELVVVDIPYDKVIANITFESVVEDALFDKDNSKIFCITRDGDTILYDLVENKIINKNQFKDSWLTLCKRIPNTDFALVGSRGNSLYLIRISNNKHIETLKVKHHGITAMHFYQNFLFLGYSDGAIECYDTAFQMESFLQVLELGNMDDITAMFYQDNIFLCTLQTYKEKLDAQWKETLKQAVALLSKNSVQEAIALTEPFMRDIEKKQEFNTCLEQIHYIAEFLDAAEENNYIKTYEIAEKYPFVKNTLAYEKIEQLWQQVFNTCQALLVQDAAINIKKAKKLLGVFNHVESKKEDIKLLLNNANAFLEAEQAYKNKNIVGYFSLCEKFHFLKETDTYKKALYASRNLFKQVNMLERKSNIEQAIKLCEYLNNIPLFKDVTDTKLASLHLKKRFLEAYANNNIKEAFNLADTSIELKNLQEFKKLYDTFLELFNKAFKAATDGKPEVALEVLKDYTSIGSLKTKISTLLKNAYLREFQFNSPKRVVKNINWYGSFEQYIKRYGADEDIIKVAKDLGLYPILEHVLESKDDNASHCSLIEPMAKSLIVMGT</sequence>
<dbReference type="SMART" id="SM00320">
    <property type="entry name" value="WD40"/>
    <property type="match status" value="4"/>
</dbReference>
<evidence type="ECO:0000313" key="4">
    <source>
        <dbReference type="Proteomes" id="UP000700059"/>
    </source>
</evidence>
<evidence type="ECO:0008006" key="5">
    <source>
        <dbReference type="Google" id="ProtNLM"/>
    </source>
</evidence>
<evidence type="ECO:0000256" key="2">
    <source>
        <dbReference type="ARBA" id="ARBA00022737"/>
    </source>
</evidence>
<dbReference type="EMBL" id="JAIGYQ010000011">
    <property type="protein sequence ID" value="MBX7491319.1"/>
    <property type="molecule type" value="Genomic_DNA"/>
</dbReference>
<keyword evidence="2" id="KW-0677">Repeat</keyword>
<dbReference type="RefSeq" id="WP_221532593.1">
    <property type="nucleotide sequence ID" value="NZ_JAIGYP010000011.1"/>
</dbReference>
<gene>
    <name evidence="3" type="ORF">K4G57_07585</name>
</gene>
<dbReference type="SUPFAM" id="SSF50978">
    <property type="entry name" value="WD40 repeat-like"/>
    <property type="match status" value="1"/>
</dbReference>
<protein>
    <recommendedName>
        <fullName evidence="5">WD40 repeat domain-containing protein</fullName>
    </recommendedName>
</protein>
<dbReference type="Gene3D" id="2.130.10.10">
    <property type="entry name" value="YVTN repeat-like/Quinoprotein amine dehydrogenase"/>
    <property type="match status" value="2"/>
</dbReference>
<reference evidence="3 4" key="1">
    <citation type="submission" date="2021-08" db="EMBL/GenBank/DDBJ databases">
        <title>Helicobacter spp. isolated from feces of Anatolian Ground Squirrel (Spermophilus xanthoprymnus) in Turkey.</title>
        <authorList>
            <person name="Aydin F."/>
            <person name="Abay S."/>
            <person name="Kayman T."/>
            <person name="Karakaya E."/>
            <person name="Saticioglu I.B."/>
        </authorList>
    </citation>
    <scope>NUCLEOTIDE SEQUENCE [LARGE SCALE GENOMIC DNA]</scope>
    <source>
        <strain evidence="3 4">Faydin-H70</strain>
    </source>
</reference>
<dbReference type="PANTHER" id="PTHR44019">
    <property type="entry name" value="WD REPEAT-CONTAINING PROTEIN 55"/>
    <property type="match status" value="1"/>
</dbReference>
<dbReference type="Proteomes" id="UP000700059">
    <property type="component" value="Unassembled WGS sequence"/>
</dbReference>
<organism evidence="3 4">
    <name type="scientific">Helicobacter turcicus</name>
    <dbReference type="NCBI Taxonomy" id="2867412"/>
    <lineage>
        <taxon>Bacteria</taxon>
        <taxon>Pseudomonadati</taxon>
        <taxon>Campylobacterota</taxon>
        <taxon>Epsilonproteobacteria</taxon>
        <taxon>Campylobacterales</taxon>
        <taxon>Helicobacteraceae</taxon>
        <taxon>Helicobacter</taxon>
    </lineage>
</organism>
<evidence type="ECO:0000313" key="3">
    <source>
        <dbReference type="EMBL" id="MBX7491319.1"/>
    </source>
</evidence>
<keyword evidence="1" id="KW-0853">WD repeat</keyword>
<name>A0ABS7JPI5_9HELI</name>
<dbReference type="InterPro" id="IPR015943">
    <property type="entry name" value="WD40/YVTN_repeat-like_dom_sf"/>
</dbReference>
<accession>A0ABS7JPI5</accession>
<evidence type="ECO:0000256" key="1">
    <source>
        <dbReference type="ARBA" id="ARBA00022574"/>
    </source>
</evidence>
<dbReference type="InterPro" id="IPR001680">
    <property type="entry name" value="WD40_rpt"/>
</dbReference>
<dbReference type="InterPro" id="IPR050505">
    <property type="entry name" value="WDR55/POC1"/>
</dbReference>
<keyword evidence="4" id="KW-1185">Reference proteome</keyword>
<proteinExistence type="predicted"/>
<dbReference type="PANTHER" id="PTHR44019:SF8">
    <property type="entry name" value="POC1 CENTRIOLAR PROTEIN HOMOLOG"/>
    <property type="match status" value="1"/>
</dbReference>